<keyword evidence="2" id="KW-1185">Reference proteome</keyword>
<dbReference type="RefSeq" id="WP_187737515.1">
    <property type="nucleotide sequence ID" value="NZ_CP060790.1"/>
</dbReference>
<accession>A0A7H0HJ18</accession>
<proteinExistence type="predicted"/>
<dbReference type="AlphaFoldDB" id="A0A7H0HJ18"/>
<dbReference type="KEGG" id="amon:H9L24_06785"/>
<dbReference type="EMBL" id="CP060790">
    <property type="protein sequence ID" value="QNP60534.1"/>
    <property type="molecule type" value="Genomic_DNA"/>
</dbReference>
<evidence type="ECO:0000313" key="2">
    <source>
        <dbReference type="Proteomes" id="UP000516057"/>
    </source>
</evidence>
<gene>
    <name evidence="1" type="ORF">H9L24_06785</name>
</gene>
<evidence type="ECO:0000313" key="1">
    <source>
        <dbReference type="EMBL" id="QNP60534.1"/>
    </source>
</evidence>
<sequence>MAKTRADERAINKTYVEALNEARTRSIALGRDRDAARAESDGLRSQLSDAARRIADAPPAAVVEYAATVNQLFAECSRSYQGMAEKADGHAADVRALGGAWPVMRHQRVEGATETNP</sequence>
<reference evidence="1 2" key="1">
    <citation type="submission" date="2020-08" db="EMBL/GenBank/DDBJ databases">
        <title>Genome sequence of Acidovorax monticola KACC 19171T.</title>
        <authorList>
            <person name="Hyun D.-W."/>
            <person name="Bae J.-W."/>
        </authorList>
    </citation>
    <scope>NUCLEOTIDE SEQUENCE [LARGE SCALE GENOMIC DNA]</scope>
    <source>
        <strain evidence="1 2">KACC 19171</strain>
    </source>
</reference>
<dbReference type="Proteomes" id="UP000516057">
    <property type="component" value="Chromosome"/>
</dbReference>
<protein>
    <submittedName>
        <fullName evidence="1">Uncharacterized protein</fullName>
    </submittedName>
</protein>
<name>A0A7H0HJ18_9BURK</name>
<organism evidence="1 2">
    <name type="scientific">Paenacidovorax monticola</name>
    <dbReference type="NCBI Taxonomy" id="1926868"/>
    <lineage>
        <taxon>Bacteria</taxon>
        <taxon>Pseudomonadati</taxon>
        <taxon>Pseudomonadota</taxon>
        <taxon>Betaproteobacteria</taxon>
        <taxon>Burkholderiales</taxon>
        <taxon>Comamonadaceae</taxon>
        <taxon>Paenacidovorax</taxon>
    </lineage>
</organism>